<gene>
    <name evidence="1" type="ORF">NEIELOOT_00774</name>
</gene>
<evidence type="ECO:0000313" key="2">
    <source>
        <dbReference type="Proteomes" id="UP000005536"/>
    </source>
</evidence>
<evidence type="ECO:0000313" key="1">
    <source>
        <dbReference type="EMBL" id="EFE50616.1"/>
    </source>
</evidence>
<name>D4DNZ1_NEIEG</name>
<protein>
    <submittedName>
        <fullName evidence="1">Uncharacterized protein</fullName>
    </submittedName>
</protein>
<sequence>MVAITDKMRICFSFIDIPVLKGGRPSETAGFAFSDGLLHQEPSETLTA</sequence>
<dbReference type="AlphaFoldDB" id="D4DNZ1"/>
<comment type="caution">
    <text evidence="1">The sequence shown here is derived from an EMBL/GenBank/DDBJ whole genome shotgun (WGS) entry which is preliminary data.</text>
</comment>
<organism evidence="1 2">
    <name type="scientific">Neisseria elongata subsp. glycolytica ATCC 29315</name>
    <dbReference type="NCBI Taxonomy" id="546263"/>
    <lineage>
        <taxon>Bacteria</taxon>
        <taxon>Pseudomonadati</taxon>
        <taxon>Pseudomonadota</taxon>
        <taxon>Betaproteobacteria</taxon>
        <taxon>Neisseriales</taxon>
        <taxon>Neisseriaceae</taxon>
        <taxon>Neisseria</taxon>
    </lineage>
</organism>
<dbReference type="Proteomes" id="UP000005536">
    <property type="component" value="Unassembled WGS sequence"/>
</dbReference>
<reference evidence="1 2" key="1">
    <citation type="submission" date="2010-02" db="EMBL/GenBank/DDBJ databases">
        <authorList>
            <person name="Weinstock G."/>
            <person name="Sodergren E."/>
            <person name="Clifton S."/>
            <person name="Fulton L."/>
            <person name="Fulton B."/>
            <person name="Courtney L."/>
            <person name="Fronick C."/>
            <person name="Harrison M."/>
            <person name="Strong C."/>
            <person name="Farmer C."/>
            <person name="Delahaunty K."/>
            <person name="Markovic C."/>
            <person name="Hall O."/>
            <person name="Minx P."/>
            <person name="Tomlinson C."/>
            <person name="Mitreva M."/>
            <person name="Nelson J."/>
            <person name="Hou S."/>
            <person name="Wollam A."/>
            <person name="Pepin K.H."/>
            <person name="Johnson M."/>
            <person name="Bhonagiri V."/>
            <person name="Zhang X."/>
            <person name="Suruliraj S."/>
            <person name="Warren W."/>
            <person name="Chinwalla A."/>
            <person name="Mardis E.R."/>
            <person name="Wilson R.K."/>
        </authorList>
    </citation>
    <scope>NUCLEOTIDE SEQUENCE [LARGE SCALE GENOMIC DNA]</scope>
    <source>
        <strain evidence="1 2">ATCC 29315</strain>
    </source>
</reference>
<proteinExistence type="predicted"/>
<dbReference type="EMBL" id="ADBF01000016">
    <property type="protein sequence ID" value="EFE50616.1"/>
    <property type="molecule type" value="Genomic_DNA"/>
</dbReference>
<accession>D4DNZ1</accession>